<dbReference type="InterPro" id="IPR027417">
    <property type="entry name" value="P-loop_NTPase"/>
</dbReference>
<reference evidence="8" key="2">
    <citation type="submission" date="2020-05" db="EMBL/GenBank/DDBJ databases">
        <authorList>
            <person name="Kim H.-S."/>
            <person name="Proctor R.H."/>
            <person name="Brown D.W."/>
        </authorList>
    </citation>
    <scope>NUCLEOTIDE SEQUENCE</scope>
    <source>
        <strain evidence="8">NRRL 20472</strain>
    </source>
</reference>
<dbReference type="AlphaFoldDB" id="A0A8H4U419"/>
<evidence type="ECO:0000259" key="7">
    <source>
        <dbReference type="Pfam" id="PF13087"/>
    </source>
</evidence>
<evidence type="ECO:0000313" key="9">
    <source>
        <dbReference type="Proteomes" id="UP000622797"/>
    </source>
</evidence>
<evidence type="ECO:0000256" key="2">
    <source>
        <dbReference type="ARBA" id="ARBA00022741"/>
    </source>
</evidence>
<accession>A0A8H4U419</accession>
<feature type="domain" description="DNA2/NAM7 helicase-like C-terminal" evidence="7">
    <location>
        <begin position="796"/>
        <end position="994"/>
    </location>
</feature>
<dbReference type="Proteomes" id="UP000622797">
    <property type="component" value="Unassembled WGS sequence"/>
</dbReference>
<dbReference type="InterPro" id="IPR050534">
    <property type="entry name" value="Coronavir_polyprotein_1ab"/>
</dbReference>
<dbReference type="SUPFAM" id="SSF52540">
    <property type="entry name" value="P-loop containing nucleoside triphosphate hydrolases"/>
    <property type="match status" value="1"/>
</dbReference>
<dbReference type="PANTHER" id="PTHR43788">
    <property type="entry name" value="DNA2/NAM7 HELICASE FAMILY MEMBER"/>
    <property type="match status" value="1"/>
</dbReference>
<dbReference type="CDD" id="cd18808">
    <property type="entry name" value="SF1_C_Upf1"/>
    <property type="match status" value="1"/>
</dbReference>
<dbReference type="PANTHER" id="PTHR43788:SF8">
    <property type="entry name" value="DNA-BINDING PROTEIN SMUBP-2"/>
    <property type="match status" value="1"/>
</dbReference>
<evidence type="ECO:0000256" key="5">
    <source>
        <dbReference type="ARBA" id="ARBA00022840"/>
    </source>
</evidence>
<comment type="caution">
    <text evidence="8">The sequence shown here is derived from an EMBL/GenBank/DDBJ whole genome shotgun (WGS) entry which is preliminary data.</text>
</comment>
<dbReference type="EMBL" id="JABEXW010000166">
    <property type="protein sequence ID" value="KAF4969297.1"/>
    <property type="molecule type" value="Genomic_DNA"/>
</dbReference>
<evidence type="ECO:0000256" key="1">
    <source>
        <dbReference type="ARBA" id="ARBA00007913"/>
    </source>
</evidence>
<evidence type="ECO:0000313" key="8">
    <source>
        <dbReference type="EMBL" id="KAF4969297.1"/>
    </source>
</evidence>
<reference evidence="8" key="1">
    <citation type="journal article" date="2020" name="BMC Genomics">
        <title>Correction to: Identification and distribution of gene clusters required for synthesis of sphingolipid metabolism inhibitors in diverse species of the filamentous fungus Fusarium.</title>
        <authorList>
            <person name="Kim H.S."/>
            <person name="Lohmar J.M."/>
            <person name="Busman M."/>
            <person name="Brown D.W."/>
            <person name="Naumann T.A."/>
            <person name="Divon H.H."/>
            <person name="Lysoe E."/>
            <person name="Uhlig S."/>
            <person name="Proctor R.H."/>
        </authorList>
    </citation>
    <scope>NUCLEOTIDE SEQUENCE</scope>
    <source>
        <strain evidence="8">NRRL 20472</strain>
    </source>
</reference>
<dbReference type="Pfam" id="PF13086">
    <property type="entry name" value="AAA_11"/>
    <property type="match status" value="1"/>
</dbReference>
<evidence type="ECO:0008006" key="10">
    <source>
        <dbReference type="Google" id="ProtNLM"/>
    </source>
</evidence>
<feature type="domain" description="DNA2/NAM7 helicase helicase" evidence="6">
    <location>
        <begin position="480"/>
        <end position="757"/>
    </location>
</feature>
<dbReference type="GO" id="GO:0016787">
    <property type="term" value="F:hydrolase activity"/>
    <property type="evidence" value="ECO:0007669"/>
    <property type="project" value="UniProtKB-KW"/>
</dbReference>
<dbReference type="GO" id="GO:0005524">
    <property type="term" value="F:ATP binding"/>
    <property type="evidence" value="ECO:0007669"/>
    <property type="project" value="UniProtKB-KW"/>
</dbReference>
<protein>
    <recommendedName>
        <fullName evidence="10">DNA2/NAM7 helicase-like C-terminal domain-containing protein</fullName>
    </recommendedName>
</protein>
<dbReference type="InterPro" id="IPR047187">
    <property type="entry name" value="SF1_C_Upf1"/>
</dbReference>
<dbReference type="InterPro" id="IPR041677">
    <property type="entry name" value="DNA2/NAM7_AAA_11"/>
</dbReference>
<dbReference type="Gene3D" id="3.40.50.300">
    <property type="entry name" value="P-loop containing nucleotide triphosphate hydrolases"/>
    <property type="match status" value="2"/>
</dbReference>
<evidence type="ECO:0000256" key="3">
    <source>
        <dbReference type="ARBA" id="ARBA00022801"/>
    </source>
</evidence>
<proteinExistence type="inferred from homology"/>
<sequence length="1019" mass="115100">MASAPTPNGVVALPPTRFHQLKCALLIPVTSQPEAWRAIPSTSDLNINLTKQSIRLSFAREKDRSVWAFYGAGLDMADSTLHHIAIELPSQGLSVKHRPLEAHEAEAFKSFLSDDDAADFRVVQIKLDDGHNTTVTGFGLPFHGVTMTVNNWVNNNSLIYGAASLTDILQQRNFTLLIKATDAQILAFIQDSKVQKRVIDYGHGDVHTWDMKRYAQQIPRNRGPPFEPKIRFHNANQRDTALTQMHVQDVWDFDDALQDIAETEFVCLIEPKGLFVSTRIIGLLFITDINEKKSRHWRAARRALSGEMNKLKVTFTEREHKRPNGTKFEPVTWEAVHLAFGSSDHLRGVNVKDRIPLSLKRPQKGQPGHDFSPIAHDDYQATNERSRRDALEFHCQSVLHGETLRVGAINSLSSLEIKPEIMKQDDLVLQKQVAFNELLIGQGLWDVFSQGLSVNFPPFDLLHGVPAEMRKACLELVYEDDRERVQKYFGKLHLGLGLVSGPPGTGKSHLASIIVMLMLFNHTIEHVYVSAASNGATDNILDRIHDVVRTTTIKLMDNDLDIKHPMLVRGYSLNLELGNCLRALTGLAFAENTLWSPSPWRFDRSLCWWTLRALGSPTVPPLTSDDNTQLWELHQSLNALKSSTSTSGSRFLKFKRLVQLAQGLETFADYRAGHTRETHDKTLSQLMGHVVKCANVVATTPVTSTTWLYNNFNSEKARAVVFDEAATMFCADGLLVFGNTPRPMIAVRDPKQLAPVLPTASEMLHGRWEKHDRSLLESRFPVNRFAQFAEISWLSWFIRLGWPVFQLHTQHRMAEGLFDLSLNAVYHQLKPHFKYSALCHPTKFPIGIQVEHYMKEKFRIPIDLNNLQPVFFDCLECPCRNYPDSASRLNPRQADCMAKVLVGLMTRLSLSPADIAVLTPYRANLNAIGKRFKKNNKLKDIVCSTIDKYQGREAQIIVLALCVTQETGPSSVANQRRLNVALTRHRSSLLIFGDIDTTVRKFESGFHSDSDDEDSERIR</sequence>
<keyword evidence="2" id="KW-0547">Nucleotide-binding</keyword>
<dbReference type="OrthoDB" id="6513042at2759"/>
<keyword evidence="9" id="KW-1185">Reference proteome</keyword>
<keyword evidence="4" id="KW-0347">Helicase</keyword>
<comment type="similarity">
    <text evidence="1">Belongs to the DNA2/NAM7 helicase family.</text>
</comment>
<dbReference type="InterPro" id="IPR041679">
    <property type="entry name" value="DNA2/NAM7-like_C"/>
</dbReference>
<name>A0A8H4U419_9HYPO</name>
<dbReference type="GO" id="GO:0043139">
    <property type="term" value="F:5'-3' DNA helicase activity"/>
    <property type="evidence" value="ECO:0007669"/>
    <property type="project" value="TreeGrafter"/>
</dbReference>
<dbReference type="Pfam" id="PF13087">
    <property type="entry name" value="AAA_12"/>
    <property type="match status" value="1"/>
</dbReference>
<organism evidence="8 9">
    <name type="scientific">Fusarium sarcochroum</name>
    <dbReference type="NCBI Taxonomy" id="1208366"/>
    <lineage>
        <taxon>Eukaryota</taxon>
        <taxon>Fungi</taxon>
        <taxon>Dikarya</taxon>
        <taxon>Ascomycota</taxon>
        <taxon>Pezizomycotina</taxon>
        <taxon>Sordariomycetes</taxon>
        <taxon>Hypocreomycetidae</taxon>
        <taxon>Hypocreales</taxon>
        <taxon>Nectriaceae</taxon>
        <taxon>Fusarium</taxon>
        <taxon>Fusarium lateritium species complex</taxon>
    </lineage>
</organism>
<keyword evidence="5" id="KW-0067">ATP-binding</keyword>
<gene>
    <name evidence="8" type="ORF">FSARC_3452</name>
</gene>
<keyword evidence="3" id="KW-0378">Hydrolase</keyword>
<evidence type="ECO:0000259" key="6">
    <source>
        <dbReference type="Pfam" id="PF13086"/>
    </source>
</evidence>
<evidence type="ECO:0000256" key="4">
    <source>
        <dbReference type="ARBA" id="ARBA00022806"/>
    </source>
</evidence>